<keyword evidence="2" id="KW-0813">Transport</keyword>
<evidence type="ECO:0000256" key="8">
    <source>
        <dbReference type="ARBA" id="ARBA00023065"/>
    </source>
</evidence>
<dbReference type="EMBL" id="BLLH01000004">
    <property type="protein sequence ID" value="GFH40550.1"/>
    <property type="molecule type" value="Genomic_DNA"/>
</dbReference>
<reference evidence="11 12" key="1">
    <citation type="submission" date="2020-02" db="EMBL/GenBank/DDBJ databases">
        <title>Draft genome sequence of Lactococcus sp. Hs20B0-1.</title>
        <authorList>
            <person name="Noda S."/>
            <person name="Yuki M."/>
            <person name="Ohkuma M."/>
        </authorList>
    </citation>
    <scope>NUCLEOTIDE SEQUENCE [LARGE SCALE GENOMIC DNA]</scope>
    <source>
        <strain evidence="11 12">Hs20B0-1</strain>
    </source>
</reference>
<evidence type="ECO:0000256" key="4">
    <source>
        <dbReference type="ARBA" id="ARBA00022496"/>
    </source>
</evidence>
<dbReference type="GO" id="GO:0016887">
    <property type="term" value="F:ATP hydrolysis activity"/>
    <property type="evidence" value="ECO:0007669"/>
    <property type="project" value="InterPro"/>
</dbReference>
<evidence type="ECO:0000259" key="10">
    <source>
        <dbReference type="PROSITE" id="PS50893"/>
    </source>
</evidence>
<keyword evidence="4" id="KW-0410">Iron transport</keyword>
<evidence type="ECO:0000256" key="2">
    <source>
        <dbReference type="ARBA" id="ARBA00022448"/>
    </source>
</evidence>
<keyword evidence="9" id="KW-0472">Membrane</keyword>
<evidence type="ECO:0000256" key="1">
    <source>
        <dbReference type="ARBA" id="ARBA00004202"/>
    </source>
</evidence>
<protein>
    <submittedName>
        <fullName evidence="11">Iron ABC transporter ATP-binding protein</fullName>
    </submittedName>
</protein>
<dbReference type="Pfam" id="PF00005">
    <property type="entry name" value="ABC_tran"/>
    <property type="match status" value="1"/>
</dbReference>
<dbReference type="FunFam" id="3.40.50.300:FF:000134">
    <property type="entry name" value="Iron-enterobactin ABC transporter ATP-binding protein"/>
    <property type="match status" value="1"/>
</dbReference>
<dbReference type="InterPro" id="IPR003439">
    <property type="entry name" value="ABC_transporter-like_ATP-bd"/>
</dbReference>
<dbReference type="PROSITE" id="PS50893">
    <property type="entry name" value="ABC_TRANSPORTER_2"/>
    <property type="match status" value="1"/>
</dbReference>
<dbReference type="Gene3D" id="3.40.50.300">
    <property type="entry name" value="P-loop containing nucleotide triphosphate hydrolases"/>
    <property type="match status" value="1"/>
</dbReference>
<dbReference type="PANTHER" id="PTHR42771">
    <property type="entry name" value="IRON(3+)-HYDROXAMATE IMPORT ATP-BINDING PROTEIN FHUC"/>
    <property type="match status" value="1"/>
</dbReference>
<dbReference type="CDD" id="cd03214">
    <property type="entry name" value="ABC_Iron-Siderophores_B12_Hemin"/>
    <property type="match status" value="1"/>
</dbReference>
<evidence type="ECO:0000256" key="5">
    <source>
        <dbReference type="ARBA" id="ARBA00022741"/>
    </source>
</evidence>
<evidence type="ECO:0000256" key="3">
    <source>
        <dbReference type="ARBA" id="ARBA00022475"/>
    </source>
</evidence>
<comment type="caution">
    <text evidence="11">The sequence shown here is derived from an EMBL/GenBank/DDBJ whole genome shotgun (WGS) entry which is preliminary data.</text>
</comment>
<keyword evidence="6 11" id="KW-0067">ATP-binding</keyword>
<keyword evidence="12" id="KW-1185">Reference proteome</keyword>
<dbReference type="InterPro" id="IPR051535">
    <property type="entry name" value="Siderophore_ABC-ATPase"/>
</dbReference>
<dbReference type="SMART" id="SM00382">
    <property type="entry name" value="AAA"/>
    <property type="match status" value="1"/>
</dbReference>
<feature type="domain" description="ABC transporter" evidence="10">
    <location>
        <begin position="3"/>
        <end position="240"/>
    </location>
</feature>
<keyword evidence="3" id="KW-1003">Cell membrane</keyword>
<keyword evidence="8" id="KW-0406">Ion transport</keyword>
<dbReference type="GO" id="GO:0005886">
    <property type="term" value="C:plasma membrane"/>
    <property type="evidence" value="ECO:0007669"/>
    <property type="project" value="UniProtKB-SubCell"/>
</dbReference>
<gene>
    <name evidence="11" type="primary">ABC-NBD_2</name>
    <name evidence="11" type="ORF">Hs20B_09480</name>
</gene>
<evidence type="ECO:0000256" key="9">
    <source>
        <dbReference type="ARBA" id="ARBA00023136"/>
    </source>
</evidence>
<dbReference type="AlphaFoldDB" id="A0A6A0B589"/>
<keyword evidence="7" id="KW-0408">Iron</keyword>
<dbReference type="Proteomes" id="UP000475928">
    <property type="component" value="Unassembled WGS sequence"/>
</dbReference>
<dbReference type="PANTHER" id="PTHR42771:SF2">
    <property type="entry name" value="IRON(3+)-HYDROXAMATE IMPORT ATP-BINDING PROTEIN FHUC"/>
    <property type="match status" value="1"/>
</dbReference>
<name>A0A6A0B589_9LACT</name>
<dbReference type="InterPro" id="IPR027417">
    <property type="entry name" value="P-loop_NTPase"/>
</dbReference>
<dbReference type="RefSeq" id="WP_172356185.1">
    <property type="nucleotide sequence ID" value="NZ_BLLH01000004.1"/>
</dbReference>
<accession>A0A6A0B589</accession>
<evidence type="ECO:0000313" key="11">
    <source>
        <dbReference type="EMBL" id="GFH40550.1"/>
    </source>
</evidence>
<evidence type="ECO:0000256" key="6">
    <source>
        <dbReference type="ARBA" id="ARBA00022840"/>
    </source>
</evidence>
<comment type="subcellular location">
    <subcellularLocation>
        <location evidence="1">Cell membrane</location>
        <topology evidence="1">Peripheral membrane protein</topology>
    </subcellularLocation>
</comment>
<proteinExistence type="predicted"/>
<evidence type="ECO:0000256" key="7">
    <source>
        <dbReference type="ARBA" id="ARBA00023004"/>
    </source>
</evidence>
<evidence type="ECO:0000313" key="12">
    <source>
        <dbReference type="Proteomes" id="UP000475928"/>
    </source>
</evidence>
<dbReference type="GO" id="GO:0005524">
    <property type="term" value="F:ATP binding"/>
    <property type="evidence" value="ECO:0007669"/>
    <property type="project" value="UniProtKB-KW"/>
</dbReference>
<dbReference type="InterPro" id="IPR003593">
    <property type="entry name" value="AAA+_ATPase"/>
</dbReference>
<sequence>MYFGAKNIAVSYGKTNIIKNLSVEIPRGLTTAIIGKNGSGKTTLLKTLGRLITPDQGHIELDEVPLSAYSNIALAKKLAMLPQSPSTPDNITVMDLVSLGRFPYQKLTMTRLSKQDYDAIRRVMMETNVWDIRTKKVADLSGGQRQRVWITLVLAQDSEIILLDEPTTYLDIIHQMEVLTLLKIFAKKMKKTVVYVLHDLSLVARFADQIIAMKDGDIVANGLTDDIFTESVIKDVFGITVEIGRDSYADTPIIVGVKNV</sequence>
<dbReference type="SUPFAM" id="SSF52540">
    <property type="entry name" value="P-loop containing nucleoside triphosphate hydrolases"/>
    <property type="match status" value="1"/>
</dbReference>
<organism evidence="11 12">
    <name type="scientific">Pseudolactococcus insecticola</name>
    <dbReference type="NCBI Taxonomy" id="2709158"/>
    <lineage>
        <taxon>Bacteria</taxon>
        <taxon>Bacillati</taxon>
        <taxon>Bacillota</taxon>
        <taxon>Bacilli</taxon>
        <taxon>Lactobacillales</taxon>
        <taxon>Streptococcaceae</taxon>
        <taxon>Pseudolactococcus</taxon>
    </lineage>
</organism>
<keyword evidence="5" id="KW-0547">Nucleotide-binding</keyword>
<dbReference type="GO" id="GO:0006826">
    <property type="term" value="P:iron ion transport"/>
    <property type="evidence" value="ECO:0007669"/>
    <property type="project" value="UniProtKB-KW"/>
</dbReference>